<feature type="transmembrane region" description="Helical" evidence="5">
    <location>
        <begin position="12"/>
        <end position="35"/>
    </location>
</feature>
<evidence type="ECO:0000256" key="1">
    <source>
        <dbReference type="ARBA" id="ARBA00022692"/>
    </source>
</evidence>
<feature type="transmembrane region" description="Helical" evidence="5">
    <location>
        <begin position="325"/>
        <end position="348"/>
    </location>
</feature>
<reference evidence="8" key="1">
    <citation type="submission" date="2016-10" db="EMBL/GenBank/DDBJ databases">
        <authorList>
            <person name="Varghese N."/>
            <person name="Submissions S."/>
        </authorList>
    </citation>
    <scope>NUCLEOTIDE SEQUENCE [LARGE SCALE GENOMIC DNA]</scope>
    <source>
        <strain evidence="8">CCM 7469</strain>
    </source>
</reference>
<feature type="transmembrane region" description="Helical" evidence="5">
    <location>
        <begin position="73"/>
        <end position="93"/>
    </location>
</feature>
<dbReference type="AlphaFoldDB" id="A0A1G8C1D0"/>
<feature type="transmembrane region" description="Helical" evidence="5">
    <location>
        <begin position="99"/>
        <end position="119"/>
    </location>
</feature>
<feature type="transmembrane region" description="Helical" evidence="5">
    <location>
        <begin position="264"/>
        <end position="284"/>
    </location>
</feature>
<name>A0A1G8C1D0_9PSED</name>
<dbReference type="InterPro" id="IPR036259">
    <property type="entry name" value="MFS_trans_sf"/>
</dbReference>
<dbReference type="SUPFAM" id="SSF103473">
    <property type="entry name" value="MFS general substrate transporter"/>
    <property type="match status" value="1"/>
</dbReference>
<dbReference type="InterPro" id="IPR020846">
    <property type="entry name" value="MFS_dom"/>
</dbReference>
<dbReference type="GO" id="GO:0022857">
    <property type="term" value="F:transmembrane transporter activity"/>
    <property type="evidence" value="ECO:0007669"/>
    <property type="project" value="InterPro"/>
</dbReference>
<keyword evidence="8" id="KW-1185">Reference proteome</keyword>
<dbReference type="Proteomes" id="UP000199636">
    <property type="component" value="Unassembled WGS sequence"/>
</dbReference>
<evidence type="ECO:0000259" key="6">
    <source>
        <dbReference type="PROSITE" id="PS50850"/>
    </source>
</evidence>
<dbReference type="GO" id="GO:0005886">
    <property type="term" value="C:plasma membrane"/>
    <property type="evidence" value="ECO:0007669"/>
    <property type="project" value="TreeGrafter"/>
</dbReference>
<dbReference type="CDD" id="cd17477">
    <property type="entry name" value="MFS_YcaD_like"/>
    <property type="match status" value="1"/>
</dbReference>
<proteinExistence type="predicted"/>
<organism evidence="7 8">
    <name type="scientific">Pseudomonas panipatensis</name>
    <dbReference type="NCBI Taxonomy" id="428992"/>
    <lineage>
        <taxon>Bacteria</taxon>
        <taxon>Pseudomonadati</taxon>
        <taxon>Pseudomonadota</taxon>
        <taxon>Gammaproteobacteria</taxon>
        <taxon>Pseudomonadales</taxon>
        <taxon>Pseudomonadaceae</taxon>
        <taxon>Pseudomonas</taxon>
    </lineage>
</organism>
<dbReference type="InterPro" id="IPR011701">
    <property type="entry name" value="MFS"/>
</dbReference>
<dbReference type="STRING" id="428992.SAMN05216272_101341"/>
<dbReference type="RefSeq" id="WP_090260170.1">
    <property type="nucleotide sequence ID" value="NZ_FNDS01000001.1"/>
</dbReference>
<feature type="transmembrane region" description="Helical" evidence="5">
    <location>
        <begin position="237"/>
        <end position="257"/>
    </location>
</feature>
<evidence type="ECO:0000256" key="3">
    <source>
        <dbReference type="ARBA" id="ARBA00023136"/>
    </source>
</evidence>
<feature type="transmembrane region" description="Helical" evidence="5">
    <location>
        <begin position="41"/>
        <end position="61"/>
    </location>
</feature>
<feature type="transmembrane region" description="Helical" evidence="5">
    <location>
        <begin position="203"/>
        <end position="225"/>
    </location>
</feature>
<feature type="transmembrane region" description="Helical" evidence="5">
    <location>
        <begin position="131"/>
        <end position="150"/>
    </location>
</feature>
<dbReference type="EMBL" id="FNDS01000001">
    <property type="protein sequence ID" value="SDH39276.1"/>
    <property type="molecule type" value="Genomic_DNA"/>
</dbReference>
<dbReference type="InterPro" id="IPR047200">
    <property type="entry name" value="MFS_YcaD-like"/>
</dbReference>
<accession>A0A1G8C1D0</accession>
<sequence>MQRIFTSFRALYVATLMLLTGSGLLSTYLALRLAAEKVDGLWVGAMMAAYYAGLVLGGKIGHRLIARVGHIRAYVACGGLVTAAVLGIGLTVWPEGWLVLRMLIGLGMMCQYMVIESWLNEQADARQRGAVFAGYMVASYLGLVAGQLILVVHPGLGPDLPMMIALCFALSLIPVSITHKVHPAPLRPAPLEPRFFLSRVPQSLTTVLVSGLVIGSFYGLAPLYASDQGLSVEQIGVFMGVCIFAGLLVQWPLGWLSDRYDRALLIRSSAILLLITALPLALLPSLPMEAMLPMGFLVCLVQFTLYPLAVAFSNDHVEGERRVSLTAMLLVTFGVGACIGPLAAGALMRQFGPNMLYAFAAACALILIWRVHPEKVSGLHRVDEAPVKHVPTPDSLASSPLVGALDPRVTGQTSNEQMKAGNAAAPEAEEDSRPG</sequence>
<feature type="transmembrane region" description="Helical" evidence="5">
    <location>
        <begin position="162"/>
        <end position="182"/>
    </location>
</feature>
<feature type="transmembrane region" description="Helical" evidence="5">
    <location>
        <begin position="354"/>
        <end position="371"/>
    </location>
</feature>
<feature type="region of interest" description="Disordered" evidence="4">
    <location>
        <begin position="389"/>
        <end position="435"/>
    </location>
</feature>
<feature type="transmembrane region" description="Helical" evidence="5">
    <location>
        <begin position="290"/>
        <end position="313"/>
    </location>
</feature>
<dbReference type="PANTHER" id="PTHR23521">
    <property type="entry name" value="TRANSPORTER MFS SUPERFAMILY"/>
    <property type="match status" value="1"/>
</dbReference>
<dbReference type="OrthoDB" id="9810614at2"/>
<keyword evidence="3 5" id="KW-0472">Membrane</keyword>
<dbReference type="PROSITE" id="PS50850">
    <property type="entry name" value="MFS"/>
    <property type="match status" value="1"/>
</dbReference>
<dbReference type="PANTHER" id="PTHR23521:SF3">
    <property type="entry name" value="MFS TRANSPORTER"/>
    <property type="match status" value="1"/>
</dbReference>
<dbReference type="Pfam" id="PF07690">
    <property type="entry name" value="MFS_1"/>
    <property type="match status" value="1"/>
</dbReference>
<evidence type="ECO:0000256" key="2">
    <source>
        <dbReference type="ARBA" id="ARBA00022989"/>
    </source>
</evidence>
<evidence type="ECO:0000256" key="5">
    <source>
        <dbReference type="SAM" id="Phobius"/>
    </source>
</evidence>
<dbReference type="FunFam" id="1.20.1250.20:FF:000314">
    <property type="entry name" value="Transporter, MFS superfamily"/>
    <property type="match status" value="1"/>
</dbReference>
<protein>
    <submittedName>
        <fullName evidence="7">Predicted arabinose efflux permease, MFS family</fullName>
    </submittedName>
</protein>
<evidence type="ECO:0000313" key="7">
    <source>
        <dbReference type="EMBL" id="SDH39276.1"/>
    </source>
</evidence>
<feature type="domain" description="Major facilitator superfamily (MFS) profile" evidence="6">
    <location>
        <begin position="199"/>
        <end position="435"/>
    </location>
</feature>
<dbReference type="FunFam" id="1.20.1250.20:FF:000327">
    <property type="entry name" value="Transporter, MFS superfamily"/>
    <property type="match status" value="1"/>
</dbReference>
<evidence type="ECO:0000256" key="4">
    <source>
        <dbReference type="SAM" id="MobiDB-lite"/>
    </source>
</evidence>
<keyword evidence="2 5" id="KW-1133">Transmembrane helix</keyword>
<keyword evidence="1 5" id="KW-0812">Transmembrane</keyword>
<dbReference type="Gene3D" id="1.20.1250.20">
    <property type="entry name" value="MFS general substrate transporter like domains"/>
    <property type="match status" value="2"/>
</dbReference>
<gene>
    <name evidence="7" type="ORF">SAMN05216272_101341</name>
</gene>
<evidence type="ECO:0000313" key="8">
    <source>
        <dbReference type="Proteomes" id="UP000199636"/>
    </source>
</evidence>